<dbReference type="SUPFAM" id="SSF159245">
    <property type="entry name" value="AttH-like"/>
    <property type="match status" value="1"/>
</dbReference>
<evidence type="ECO:0000313" key="9">
    <source>
        <dbReference type="Proteomes" id="UP000325113"/>
    </source>
</evidence>
<feature type="domain" description="AttH" evidence="1">
    <location>
        <begin position="194"/>
        <end position="277"/>
    </location>
</feature>
<evidence type="ECO:0000313" key="8">
    <source>
        <dbReference type="Proteomes" id="UP000324907"/>
    </source>
</evidence>
<dbReference type="Proteomes" id="UP000324907">
    <property type="component" value="Unassembled WGS sequence"/>
</dbReference>
<sequence>MAGICSPAQALATDALAGSLRLRDEPGWNRVGPNSAPLRFPVDHLLHEGASDEWHYFVASGMAEPEDGSSGEVPWSAIVLLDFHLPGPVTTAVDAFGPDPTLSVAGPATMARSRVLDVRVSVSVGGSCPGHTAAGAVVYGPAAPVIAGITDQVAGAAGKPAFVVGLGTAATINTTAATASIVADDPVKLNDVTVRTRDVATGTGTTLRATRTTPSILQRGAAGDSIIGQDDTGNGYRYYSVPRYALSGTVDARDCNGTLRRMRVTDGLGWLDHQWGTIALPFTLKQRQEQALYVRLGGKVPIVDRGFGIVGVETWFAFQITDAATGMPAFLKGAVLSGNVVEIGPFASLVNLPVHGRVGFANGTSTVLTGVLNVTGTTQCPLARARAGECDPLKPNSSHAFYWTDVSVDVPDMGINAEAGTRLLASTVAPDHVLSYGSGQPLWEGGAVARCSACDQGAPPSAYVFVEQINWDPNGTRDILAVAGVPDASAALQKAAETEYNFANS</sequence>
<dbReference type="Proteomes" id="UP000322899">
    <property type="component" value="Unassembled WGS sequence"/>
</dbReference>
<dbReference type="PANTHER" id="PTHR38591">
    <property type="entry name" value="HYDROLASE"/>
    <property type="match status" value="1"/>
</dbReference>
<reference evidence="6 7" key="1">
    <citation type="submission" date="2019-07" db="EMBL/GenBank/DDBJ databases">
        <title>Genomes of Cafeteria roenbergensis.</title>
        <authorList>
            <person name="Fischer M.G."/>
            <person name="Hackl T."/>
            <person name="Roman M."/>
        </authorList>
    </citation>
    <scope>NUCLEOTIDE SEQUENCE [LARGE SCALE GENOMIC DNA]</scope>
    <source>
        <strain evidence="2 7">BVI</strain>
        <strain evidence="4 9">Cflag</strain>
        <strain evidence="5 6">E4-10P</strain>
        <strain evidence="3 8">RCC970-E3</strain>
    </source>
</reference>
<comment type="caution">
    <text evidence="2">The sequence shown here is derived from an EMBL/GenBank/DDBJ whole genome shotgun (WGS) entry which is preliminary data.</text>
</comment>
<keyword evidence="7" id="KW-1185">Reference proteome</keyword>
<dbReference type="Proteomes" id="UP000325113">
    <property type="component" value="Unassembled WGS sequence"/>
</dbReference>
<evidence type="ECO:0000313" key="5">
    <source>
        <dbReference type="EMBL" id="KAA0177672.1"/>
    </source>
</evidence>
<dbReference type="OrthoDB" id="10317471at2759"/>
<evidence type="ECO:0000313" key="2">
    <source>
        <dbReference type="EMBL" id="KAA0156299.1"/>
    </source>
</evidence>
<accession>A0A5A8CUA9</accession>
<dbReference type="InterPro" id="IPR023374">
    <property type="entry name" value="AttH-like_dom_sf"/>
</dbReference>
<evidence type="ECO:0000313" key="7">
    <source>
        <dbReference type="Proteomes" id="UP000323011"/>
    </source>
</evidence>
<evidence type="ECO:0000259" key="1">
    <source>
        <dbReference type="Pfam" id="PF07143"/>
    </source>
</evidence>
<proteinExistence type="predicted"/>
<dbReference type="AlphaFoldDB" id="A0A5A8CUA9"/>
<dbReference type="InterPro" id="IPR010791">
    <property type="entry name" value="AttH_dom"/>
</dbReference>
<dbReference type="EMBL" id="VLTM01000002">
    <property type="protein sequence ID" value="KAA0168405.1"/>
    <property type="molecule type" value="Genomic_DNA"/>
</dbReference>
<dbReference type="Pfam" id="PF07143">
    <property type="entry name" value="CrtC"/>
    <property type="match status" value="1"/>
</dbReference>
<dbReference type="Gene3D" id="2.40.370.10">
    <property type="entry name" value="AttH-like domain"/>
    <property type="match status" value="1"/>
</dbReference>
<dbReference type="EMBL" id="VLTN01000004">
    <property type="protein sequence ID" value="KAA0156299.1"/>
    <property type="molecule type" value="Genomic_DNA"/>
</dbReference>
<dbReference type="PANTHER" id="PTHR38591:SF1">
    <property type="entry name" value="BLL1000 PROTEIN"/>
    <property type="match status" value="1"/>
</dbReference>
<evidence type="ECO:0000313" key="6">
    <source>
        <dbReference type="Proteomes" id="UP000322899"/>
    </source>
</evidence>
<name>A0A5A8CUA9_CAFRO</name>
<evidence type="ECO:0000313" key="4">
    <source>
        <dbReference type="EMBL" id="KAA0168405.1"/>
    </source>
</evidence>
<evidence type="ECO:0000313" key="3">
    <source>
        <dbReference type="EMBL" id="KAA0165656.1"/>
    </source>
</evidence>
<protein>
    <recommendedName>
        <fullName evidence="1">AttH domain-containing protein</fullName>
    </recommendedName>
</protein>
<dbReference type="EMBL" id="VLTL01000045">
    <property type="protein sequence ID" value="KAA0165656.1"/>
    <property type="molecule type" value="Genomic_DNA"/>
</dbReference>
<gene>
    <name evidence="5" type="ORF">FNF27_00845</name>
    <name evidence="3" type="ORF">FNF28_03406</name>
    <name evidence="2" type="ORF">FNF29_01092</name>
    <name evidence="4" type="ORF">FNF31_00287</name>
</gene>
<organism evidence="2 7">
    <name type="scientific">Cafeteria roenbergensis</name>
    <name type="common">Marine flagellate</name>
    <dbReference type="NCBI Taxonomy" id="33653"/>
    <lineage>
        <taxon>Eukaryota</taxon>
        <taxon>Sar</taxon>
        <taxon>Stramenopiles</taxon>
        <taxon>Bigyra</taxon>
        <taxon>Opalozoa</taxon>
        <taxon>Bicosoecida</taxon>
        <taxon>Cafeteriaceae</taxon>
        <taxon>Cafeteria</taxon>
    </lineage>
</organism>
<dbReference type="Proteomes" id="UP000323011">
    <property type="component" value="Unassembled WGS sequence"/>
</dbReference>
<dbReference type="EMBL" id="VLTO01000003">
    <property type="protein sequence ID" value="KAA0177672.1"/>
    <property type="molecule type" value="Genomic_DNA"/>
</dbReference>